<reference evidence="2 3" key="1">
    <citation type="journal article" date="2018" name="Mol. Genet. Genomics">
        <title>The red deer Cervus elaphus genome CerEla1.0: sequencing, annotating, genes, and chromosomes.</title>
        <authorList>
            <person name="Bana N.A."/>
            <person name="Nyiri A."/>
            <person name="Nagy J."/>
            <person name="Frank K."/>
            <person name="Nagy T."/>
            <person name="Steger V."/>
            <person name="Schiller M."/>
            <person name="Lakatos P."/>
            <person name="Sugar L."/>
            <person name="Horn P."/>
            <person name="Barta E."/>
            <person name="Orosz L."/>
        </authorList>
    </citation>
    <scope>NUCLEOTIDE SEQUENCE [LARGE SCALE GENOMIC DNA]</scope>
    <source>
        <strain evidence="2">Hungarian</strain>
    </source>
</reference>
<protein>
    <submittedName>
        <fullName evidence="2">Uncharacterized protein</fullName>
    </submittedName>
</protein>
<feature type="chain" id="PRO_5012623123" evidence="1">
    <location>
        <begin position="20"/>
        <end position="60"/>
    </location>
</feature>
<dbReference type="Proteomes" id="UP000242450">
    <property type="component" value="Chromosome 13"/>
</dbReference>
<name>A0A212CS39_CEREH</name>
<dbReference type="EMBL" id="MKHE01000013">
    <property type="protein sequence ID" value="OWK08827.1"/>
    <property type="molecule type" value="Genomic_DNA"/>
</dbReference>
<proteinExistence type="predicted"/>
<evidence type="ECO:0000313" key="3">
    <source>
        <dbReference type="Proteomes" id="UP000242450"/>
    </source>
</evidence>
<sequence length="60" mass="7295">MKGSMDFLFLLLEIILLEHQELPQKFTLHKLHRRSKFWWDPRFSEVLTPSSPQVWLESKV</sequence>
<gene>
    <name evidence="2" type="ORF">Celaphus_00015545</name>
</gene>
<evidence type="ECO:0000313" key="2">
    <source>
        <dbReference type="EMBL" id="OWK08827.1"/>
    </source>
</evidence>
<keyword evidence="3" id="KW-1185">Reference proteome</keyword>
<comment type="caution">
    <text evidence="2">The sequence shown here is derived from an EMBL/GenBank/DDBJ whole genome shotgun (WGS) entry which is preliminary data.</text>
</comment>
<feature type="signal peptide" evidence="1">
    <location>
        <begin position="1"/>
        <end position="19"/>
    </location>
</feature>
<organism evidence="2 3">
    <name type="scientific">Cervus elaphus hippelaphus</name>
    <name type="common">European red deer</name>
    <dbReference type="NCBI Taxonomy" id="46360"/>
    <lineage>
        <taxon>Eukaryota</taxon>
        <taxon>Metazoa</taxon>
        <taxon>Chordata</taxon>
        <taxon>Craniata</taxon>
        <taxon>Vertebrata</taxon>
        <taxon>Euteleostomi</taxon>
        <taxon>Mammalia</taxon>
        <taxon>Eutheria</taxon>
        <taxon>Laurasiatheria</taxon>
        <taxon>Artiodactyla</taxon>
        <taxon>Ruminantia</taxon>
        <taxon>Pecora</taxon>
        <taxon>Cervidae</taxon>
        <taxon>Cervinae</taxon>
        <taxon>Cervus</taxon>
    </lineage>
</organism>
<accession>A0A212CS39</accession>
<evidence type="ECO:0000256" key="1">
    <source>
        <dbReference type="SAM" id="SignalP"/>
    </source>
</evidence>
<dbReference type="AlphaFoldDB" id="A0A212CS39"/>
<keyword evidence="1" id="KW-0732">Signal</keyword>